<evidence type="ECO:0000313" key="12">
    <source>
        <dbReference type="EMBL" id="EAY26441.1"/>
    </source>
</evidence>
<keyword evidence="2" id="KW-1003">Cell membrane</keyword>
<evidence type="ECO:0000259" key="8">
    <source>
        <dbReference type="Pfam" id="PF04024"/>
    </source>
</evidence>
<feature type="domain" description="PspC-related transmembrane region" evidence="10">
    <location>
        <begin position="350"/>
        <end position="492"/>
    </location>
</feature>
<sequence>MKKNISINISGIIFYIEEDTYEQLKTYLSSVEQYFASFEDSKEIIEDIENRMAEIFMSTLNSGKQVITQEDVNHLITTMGSVADFQAMEDDPAYQPIASNPVFNDGGLELQTEAEYQASLKAQPTKNPPVKKATQTEKAYAEDLNFNVEDNHRHTAEHVPQAVASQVPRRTRGKRLYRDGNHKILGGVASGLAHYFNMDAMWVRLILIVLTFGLFFAPAIPAFTLISYLTLWAVVPLNKELEENPQIKRFYRDRNRSTIGGVVAGLSHYVGIELALLRLLFVLGIALGGASILLYIILWIISPEAKTITDRMKMEGEPITLKNIDSTLRKTMRVPEQRNYSTTKAGQVVMFPFKMAGVLINSLSPLIRPFFVLASESIRIGGGFLAFIMGLSMTVGLTIAVIFTLGNFHFEGMYLGPVPARFYYNSMELPALLATSMYFTLLIPSLFIIGLGISLLLRRWVIRSRFGWTMAGLWVVSLIGLGVALPPNINNFGYTNTSGKVEYYTFEGKAPVMLDMNPNNGMKDYRRSKLTLQGYGEAAFKLEHSFGAAGESYQDAANNAQMIEYGVAKEDNTLLFDRNFTFKSGAKFRAQSNKMRLYIPYEKEFIMTNSLRHIIYNTINKNGYSARDMDGKNVWKFKKSGRLVCISCKHSPDEEKIARYENRRGYYNDNDNRVSHEEQNQGDGTRAFKVNNFKKLTIGGVFKVKLVKSNETKVVAKGRETDLDKLKLTQNGEQVKLSLKRGSHRNIVLEISTPSLEALNLSGACKLTARGFSEGRMNLDISGASKVELKDGNADNVKLNISGASKIMAYDFAVKNAELELSGASKVYVQVANKLAVEASGASKVRYKGNPTLQSNSSGVSSVRRAD</sequence>
<dbReference type="InterPro" id="IPR052027">
    <property type="entry name" value="PspC"/>
</dbReference>
<dbReference type="AlphaFoldDB" id="A1ZT51"/>
<keyword evidence="13" id="KW-1185">Reference proteome</keyword>
<feature type="domain" description="Phage shock protein PspC N-terminal" evidence="8">
    <location>
        <begin position="174"/>
        <end position="236"/>
    </location>
</feature>
<dbReference type="eggNOG" id="COG1983">
    <property type="taxonomic scope" value="Bacteria"/>
</dbReference>
<evidence type="ECO:0000256" key="6">
    <source>
        <dbReference type="SAM" id="MobiDB-lite"/>
    </source>
</evidence>
<dbReference type="Pfam" id="PF10988">
    <property type="entry name" value="DUF2807"/>
    <property type="match status" value="1"/>
</dbReference>
<protein>
    <submittedName>
        <fullName evidence="12">PspC domain family</fullName>
    </submittedName>
</protein>
<gene>
    <name evidence="12" type="ORF">M23134_07036</name>
</gene>
<feature type="domain" description="Phage shock protein PspC N-terminal" evidence="8">
    <location>
        <begin position="248"/>
        <end position="305"/>
    </location>
</feature>
<reference evidence="12 13" key="1">
    <citation type="submission" date="2007-01" db="EMBL/GenBank/DDBJ databases">
        <authorList>
            <person name="Haygood M."/>
            <person name="Podell S."/>
            <person name="Anderson C."/>
            <person name="Hopkinson B."/>
            <person name="Roe K."/>
            <person name="Barbeau K."/>
            <person name="Gaasterland T."/>
            <person name="Ferriera S."/>
            <person name="Johnson J."/>
            <person name="Kravitz S."/>
            <person name="Beeson K."/>
            <person name="Sutton G."/>
            <person name="Rogers Y.-H."/>
            <person name="Friedman R."/>
            <person name="Frazier M."/>
            <person name="Venter J.C."/>
        </authorList>
    </citation>
    <scope>NUCLEOTIDE SEQUENCE [LARGE SCALE GENOMIC DNA]</scope>
    <source>
        <strain evidence="12 13">ATCC 23134</strain>
    </source>
</reference>
<dbReference type="Proteomes" id="UP000004095">
    <property type="component" value="Unassembled WGS sequence"/>
</dbReference>
<keyword evidence="5 7" id="KW-0472">Membrane</keyword>
<keyword evidence="4 7" id="KW-1133">Transmembrane helix</keyword>
<evidence type="ECO:0000256" key="3">
    <source>
        <dbReference type="ARBA" id="ARBA00022692"/>
    </source>
</evidence>
<feature type="domain" description="PspC-related ToastRack" evidence="11">
    <location>
        <begin position="537"/>
        <end position="649"/>
    </location>
</feature>
<feature type="compositionally biased region" description="Polar residues" evidence="6">
    <location>
        <begin position="851"/>
        <end position="861"/>
    </location>
</feature>
<dbReference type="InterPro" id="IPR021255">
    <property type="entry name" value="DUF2807"/>
</dbReference>
<dbReference type="EMBL" id="AAWS01000034">
    <property type="protein sequence ID" value="EAY26441.1"/>
    <property type="molecule type" value="Genomic_DNA"/>
</dbReference>
<feature type="transmembrane region" description="Helical" evidence="7">
    <location>
        <begin position="275"/>
        <end position="301"/>
    </location>
</feature>
<evidence type="ECO:0000259" key="11">
    <source>
        <dbReference type="Pfam" id="PF22744"/>
    </source>
</evidence>
<keyword evidence="3 7" id="KW-0812">Transmembrane</keyword>
<dbReference type="Pfam" id="PF22571">
    <property type="entry name" value="LiaI-LiaF-TM_PspC"/>
    <property type="match status" value="1"/>
</dbReference>
<evidence type="ECO:0000259" key="10">
    <source>
        <dbReference type="Pfam" id="PF22571"/>
    </source>
</evidence>
<evidence type="ECO:0000256" key="2">
    <source>
        <dbReference type="ARBA" id="ARBA00022475"/>
    </source>
</evidence>
<evidence type="ECO:0000256" key="4">
    <source>
        <dbReference type="ARBA" id="ARBA00022989"/>
    </source>
</evidence>
<dbReference type="InterPro" id="IPR054321">
    <property type="entry name" value="PspC-rel_TM"/>
</dbReference>
<dbReference type="PANTHER" id="PTHR33885:SF3">
    <property type="entry name" value="PHAGE SHOCK PROTEIN C"/>
    <property type="match status" value="1"/>
</dbReference>
<evidence type="ECO:0000256" key="1">
    <source>
        <dbReference type="ARBA" id="ARBA00004162"/>
    </source>
</evidence>
<dbReference type="Pfam" id="PF04024">
    <property type="entry name" value="PspC"/>
    <property type="match status" value="2"/>
</dbReference>
<feature type="transmembrane region" description="Helical" evidence="7">
    <location>
        <begin position="466"/>
        <end position="485"/>
    </location>
</feature>
<comment type="caution">
    <text evidence="12">The sequence shown here is derived from an EMBL/GenBank/DDBJ whole genome shotgun (WGS) entry which is preliminary data.</text>
</comment>
<dbReference type="InterPro" id="IPR007168">
    <property type="entry name" value="Phageshock_PspC_N"/>
</dbReference>
<feature type="region of interest" description="Disordered" evidence="6">
    <location>
        <begin position="848"/>
        <end position="867"/>
    </location>
</feature>
<evidence type="ECO:0000259" key="9">
    <source>
        <dbReference type="Pfam" id="PF10988"/>
    </source>
</evidence>
<comment type="subcellular location">
    <subcellularLocation>
        <location evidence="1">Cell membrane</location>
        <topology evidence="1">Single-pass membrane protein</topology>
    </subcellularLocation>
</comment>
<dbReference type="PANTHER" id="PTHR33885">
    <property type="entry name" value="PHAGE SHOCK PROTEIN C"/>
    <property type="match status" value="1"/>
</dbReference>
<feature type="transmembrane region" description="Helical" evidence="7">
    <location>
        <begin position="384"/>
        <end position="410"/>
    </location>
</feature>
<evidence type="ECO:0000256" key="5">
    <source>
        <dbReference type="ARBA" id="ARBA00023136"/>
    </source>
</evidence>
<dbReference type="RefSeq" id="WP_002700985.1">
    <property type="nucleotide sequence ID" value="NZ_AAWS01000034.1"/>
</dbReference>
<evidence type="ECO:0000256" key="7">
    <source>
        <dbReference type="SAM" id="Phobius"/>
    </source>
</evidence>
<feature type="domain" description="Putative auto-transporter adhesin head GIN" evidence="9">
    <location>
        <begin position="692"/>
        <end position="851"/>
    </location>
</feature>
<feature type="transmembrane region" description="Helical" evidence="7">
    <location>
        <begin position="430"/>
        <end position="457"/>
    </location>
</feature>
<dbReference type="InterPro" id="IPR054319">
    <property type="entry name" value="PspC-rel_ToastRack"/>
</dbReference>
<name>A1ZT51_MICM2</name>
<dbReference type="Gene3D" id="2.160.20.120">
    <property type="match status" value="1"/>
</dbReference>
<evidence type="ECO:0000313" key="13">
    <source>
        <dbReference type="Proteomes" id="UP000004095"/>
    </source>
</evidence>
<accession>A1ZT51</accession>
<dbReference type="Pfam" id="PF22744">
    <property type="entry name" value="Toast-rack_PspC-Cterm"/>
    <property type="match status" value="1"/>
</dbReference>
<dbReference type="GO" id="GO:0005886">
    <property type="term" value="C:plasma membrane"/>
    <property type="evidence" value="ECO:0007669"/>
    <property type="project" value="UniProtKB-SubCell"/>
</dbReference>
<organism evidence="12 13">
    <name type="scientific">Microscilla marina ATCC 23134</name>
    <dbReference type="NCBI Taxonomy" id="313606"/>
    <lineage>
        <taxon>Bacteria</taxon>
        <taxon>Pseudomonadati</taxon>
        <taxon>Bacteroidota</taxon>
        <taxon>Cytophagia</taxon>
        <taxon>Cytophagales</taxon>
        <taxon>Microscillaceae</taxon>
        <taxon>Microscilla</taxon>
    </lineage>
</organism>
<feature type="transmembrane region" description="Helical" evidence="7">
    <location>
        <begin position="205"/>
        <end position="235"/>
    </location>
</feature>
<proteinExistence type="predicted"/>
<dbReference type="OrthoDB" id="5772680at2"/>